<keyword evidence="6" id="KW-0472">Membrane</keyword>
<dbReference type="Pfam" id="PF25944">
    <property type="entry name" value="Beta-barrel_RND"/>
    <property type="match status" value="1"/>
</dbReference>
<feature type="domain" description="Multidrug resistance protein MdtA-like barrel-sandwich hybrid" evidence="9">
    <location>
        <begin position="75"/>
        <end position="215"/>
    </location>
</feature>
<dbReference type="STRING" id="44742.AXF13_10435"/>
<proteinExistence type="inferred from homology"/>
<dbReference type="NCBIfam" id="NF008589">
    <property type="entry name" value="PRK11556.1"/>
    <property type="match status" value="1"/>
</dbReference>
<dbReference type="Pfam" id="PF25876">
    <property type="entry name" value="HH_MFP_RND"/>
    <property type="match status" value="1"/>
</dbReference>
<evidence type="ECO:0000256" key="3">
    <source>
        <dbReference type="ARBA" id="ARBA00022448"/>
    </source>
</evidence>
<sequence>MKAWAQRTTGRRRIYIWLALALAAALIVWRLFFAGGGARPGMSMDAPPVRVATALAQNVPHFLNGLGTVIPSSDVLVKSRVDGQLVRLHFQEGQRVKAGDLLAEIDPRPFQAALDEAQGNLAKDQAQLDNARRDLARYAKLAKGDFIAAQQYETQRALVRQYEGTVEADKAAVDSARLQLDYSRITAPVGGRLGLRNVDEGNQIKSSDSDGLVRITEVSPCDVLFTLPESQVPLVARALREREENPSLPPLPVQAWDREQKHLLAVGSLLSLDNQIDAATGTVKLKARFPNQDGALYPNQFVNARLMVRMLKDAVTIPASAVQLGSRGSYVYVVSKDDKGDEIAHVREVTPGISTDRLTVIDKGLKAGEVVVVDGLDRLRDGITVKVAATVETPKAEAVE</sequence>
<dbReference type="GO" id="GO:0015562">
    <property type="term" value="F:efflux transmembrane transporter activity"/>
    <property type="evidence" value="ECO:0007669"/>
    <property type="project" value="TreeGrafter"/>
</dbReference>
<dbReference type="PANTHER" id="PTHR30469:SF12">
    <property type="entry name" value="MULTIDRUG RESISTANCE PROTEIN MDTA"/>
    <property type="match status" value="1"/>
</dbReference>
<dbReference type="InterPro" id="IPR058626">
    <property type="entry name" value="MdtA-like_b-barrel"/>
</dbReference>
<dbReference type="AlphaFoldDB" id="A0A109W4J8"/>
<dbReference type="InterPro" id="IPR058625">
    <property type="entry name" value="MdtA-like_BSH"/>
</dbReference>
<evidence type="ECO:0000313" key="12">
    <source>
        <dbReference type="EMBL" id="AMD90500.1"/>
    </source>
</evidence>
<evidence type="ECO:0000256" key="6">
    <source>
        <dbReference type="ARBA" id="ARBA00023136"/>
    </source>
</evidence>
<dbReference type="Proteomes" id="UP000069241">
    <property type="component" value="Chromosome"/>
</dbReference>
<evidence type="ECO:0000259" key="8">
    <source>
        <dbReference type="Pfam" id="PF25876"/>
    </source>
</evidence>
<dbReference type="SUPFAM" id="SSF111369">
    <property type="entry name" value="HlyD-like secretion proteins"/>
    <property type="match status" value="1"/>
</dbReference>
<keyword evidence="13" id="KW-1185">Reference proteome</keyword>
<dbReference type="NCBIfam" id="TIGR01730">
    <property type="entry name" value="RND_mfp"/>
    <property type="match status" value="1"/>
</dbReference>
<evidence type="ECO:0000313" key="13">
    <source>
        <dbReference type="Proteomes" id="UP000069241"/>
    </source>
</evidence>
<evidence type="ECO:0000256" key="5">
    <source>
        <dbReference type="ARBA" id="ARBA00022519"/>
    </source>
</evidence>
<dbReference type="GO" id="GO:1990281">
    <property type="term" value="C:efflux pump complex"/>
    <property type="evidence" value="ECO:0007669"/>
    <property type="project" value="TreeGrafter"/>
</dbReference>
<evidence type="ECO:0000259" key="9">
    <source>
        <dbReference type="Pfam" id="PF25917"/>
    </source>
</evidence>
<dbReference type="KEGG" id="dfi:AXF13_10435"/>
<dbReference type="PANTHER" id="PTHR30469">
    <property type="entry name" value="MULTIDRUG RESISTANCE PROTEIN MDTA"/>
    <property type="match status" value="1"/>
</dbReference>
<evidence type="ECO:0000256" key="2">
    <source>
        <dbReference type="ARBA" id="ARBA00009477"/>
    </source>
</evidence>
<keyword evidence="4" id="KW-1003">Cell membrane</keyword>
<dbReference type="RefSeq" id="WP_062253104.1">
    <property type="nucleotide sequence ID" value="NZ_CP014229.1"/>
</dbReference>
<evidence type="ECO:0000259" key="10">
    <source>
        <dbReference type="Pfam" id="PF25944"/>
    </source>
</evidence>
<dbReference type="Pfam" id="PF25967">
    <property type="entry name" value="RND-MFP_C"/>
    <property type="match status" value="1"/>
</dbReference>
<evidence type="ECO:0000259" key="11">
    <source>
        <dbReference type="Pfam" id="PF25967"/>
    </source>
</evidence>
<dbReference type="Gene3D" id="2.40.30.170">
    <property type="match status" value="1"/>
</dbReference>
<evidence type="ECO:0000256" key="1">
    <source>
        <dbReference type="ARBA" id="ARBA00004236"/>
    </source>
</evidence>
<protein>
    <submittedName>
        <fullName evidence="12">Efflux transporter periplasmic adaptor subunit</fullName>
    </submittedName>
</protein>
<evidence type="ECO:0000256" key="7">
    <source>
        <dbReference type="SAM" id="Coils"/>
    </source>
</evidence>
<accession>A0A109W4J8</accession>
<keyword evidence="5" id="KW-0997">Cell inner membrane</keyword>
<dbReference type="Gene3D" id="2.40.420.20">
    <property type="match status" value="1"/>
</dbReference>
<dbReference type="EMBL" id="CP014229">
    <property type="protein sequence ID" value="AMD90500.1"/>
    <property type="molecule type" value="Genomic_DNA"/>
</dbReference>
<comment type="similarity">
    <text evidence="2">Belongs to the membrane fusion protein (MFP) (TC 8.A.1) family.</text>
</comment>
<organism evidence="12 13">
    <name type="scientific">Desulfovibrio fairfieldensis</name>
    <dbReference type="NCBI Taxonomy" id="44742"/>
    <lineage>
        <taxon>Bacteria</taxon>
        <taxon>Pseudomonadati</taxon>
        <taxon>Thermodesulfobacteriota</taxon>
        <taxon>Desulfovibrionia</taxon>
        <taxon>Desulfovibrionales</taxon>
        <taxon>Desulfovibrionaceae</taxon>
        <taxon>Desulfovibrio</taxon>
    </lineage>
</organism>
<gene>
    <name evidence="12" type="ORF">AXF13_10435</name>
</gene>
<keyword evidence="7" id="KW-0175">Coiled coil</keyword>
<reference evidence="13" key="1">
    <citation type="submission" date="2016-02" db="EMBL/GenBank/DDBJ databases">
        <authorList>
            <person name="Holder M.E."/>
            <person name="Ajami N.J."/>
            <person name="Petrosino J.F."/>
        </authorList>
    </citation>
    <scope>NUCLEOTIDE SEQUENCE [LARGE SCALE GENOMIC DNA]</scope>
    <source>
        <strain evidence="13">CCUG 45958</strain>
    </source>
</reference>
<comment type="subcellular location">
    <subcellularLocation>
        <location evidence="1">Cell membrane</location>
    </subcellularLocation>
</comment>
<evidence type="ECO:0000256" key="4">
    <source>
        <dbReference type="ARBA" id="ARBA00022475"/>
    </source>
</evidence>
<name>A0A109W4J8_9BACT</name>
<dbReference type="InterPro" id="IPR058624">
    <property type="entry name" value="MdtA-like_HH"/>
</dbReference>
<keyword evidence="3" id="KW-0813">Transport</keyword>
<feature type="domain" description="Multidrug resistance protein MdtA-like C-terminal permuted SH3" evidence="11">
    <location>
        <begin position="313"/>
        <end position="378"/>
    </location>
</feature>
<dbReference type="Gene3D" id="1.10.287.470">
    <property type="entry name" value="Helix hairpin bin"/>
    <property type="match status" value="1"/>
</dbReference>
<feature type="domain" description="Multidrug resistance protein MdtA-like alpha-helical hairpin" evidence="8">
    <location>
        <begin position="114"/>
        <end position="183"/>
    </location>
</feature>
<dbReference type="Gene3D" id="2.40.50.100">
    <property type="match status" value="1"/>
</dbReference>
<dbReference type="Pfam" id="PF25917">
    <property type="entry name" value="BSH_RND"/>
    <property type="match status" value="1"/>
</dbReference>
<feature type="domain" description="Multidrug resistance protein MdtA-like beta-barrel" evidence="10">
    <location>
        <begin position="220"/>
        <end position="308"/>
    </location>
</feature>
<feature type="coiled-coil region" evidence="7">
    <location>
        <begin position="114"/>
        <end position="141"/>
    </location>
</feature>
<dbReference type="InterPro" id="IPR058627">
    <property type="entry name" value="MdtA-like_C"/>
</dbReference>
<dbReference type="InterPro" id="IPR006143">
    <property type="entry name" value="RND_pump_MFP"/>
</dbReference>